<dbReference type="EMBL" id="GIFC01009068">
    <property type="protein sequence ID" value="MXU91151.1"/>
    <property type="molecule type" value="Transcribed_RNA"/>
</dbReference>
<keyword evidence="2" id="KW-0732">Signal</keyword>
<organism evidence="3">
    <name type="scientific">Ixodes ricinus</name>
    <name type="common">Common tick</name>
    <name type="synonym">Acarus ricinus</name>
    <dbReference type="NCBI Taxonomy" id="34613"/>
    <lineage>
        <taxon>Eukaryota</taxon>
        <taxon>Metazoa</taxon>
        <taxon>Ecdysozoa</taxon>
        <taxon>Arthropoda</taxon>
        <taxon>Chelicerata</taxon>
        <taxon>Arachnida</taxon>
        <taxon>Acari</taxon>
        <taxon>Parasitiformes</taxon>
        <taxon>Ixodida</taxon>
        <taxon>Ixodoidea</taxon>
        <taxon>Ixodidae</taxon>
        <taxon>Ixodinae</taxon>
        <taxon>Ixodes</taxon>
    </lineage>
</organism>
<accession>A0A6B0UNQ8</accession>
<reference evidence="3" key="1">
    <citation type="submission" date="2019-12" db="EMBL/GenBank/DDBJ databases">
        <title>An insight into the sialome of adult female Ixodes ricinus ticks feeding for 6 days.</title>
        <authorList>
            <person name="Perner J."/>
            <person name="Ribeiro J.M.C."/>
        </authorList>
    </citation>
    <scope>NUCLEOTIDE SEQUENCE</scope>
    <source>
        <strain evidence="3">Semi-engorged</strain>
        <tissue evidence="3">Salivary glands</tissue>
    </source>
</reference>
<proteinExistence type="predicted"/>
<protein>
    <submittedName>
        <fullName evidence="3">Putative secreted protein</fullName>
    </submittedName>
</protein>
<feature type="signal peptide" evidence="2">
    <location>
        <begin position="1"/>
        <end position="16"/>
    </location>
</feature>
<evidence type="ECO:0000256" key="1">
    <source>
        <dbReference type="SAM" id="MobiDB-lite"/>
    </source>
</evidence>
<feature type="region of interest" description="Disordered" evidence="1">
    <location>
        <begin position="26"/>
        <end position="63"/>
    </location>
</feature>
<evidence type="ECO:0000256" key="2">
    <source>
        <dbReference type="SAM" id="SignalP"/>
    </source>
</evidence>
<name>A0A6B0UNQ8_IXORI</name>
<feature type="compositionally biased region" description="Basic and acidic residues" evidence="1">
    <location>
        <begin position="31"/>
        <end position="41"/>
    </location>
</feature>
<dbReference type="AlphaFoldDB" id="A0A6B0UNQ8"/>
<sequence>MILVLPSFLLLAKRWALFTWLFSPSKHQKDHRGTSSERRTSTIDPFESVPSVGSFGTSAQRQKEARAPCARWRLGCISPRAGGPNIEAIRSRYLHTRRVGWRKKYYRISSRSLVSPLYGG</sequence>
<feature type="chain" id="PRO_5025406311" evidence="2">
    <location>
        <begin position="17"/>
        <end position="120"/>
    </location>
</feature>
<evidence type="ECO:0000313" key="3">
    <source>
        <dbReference type="EMBL" id="MXU91151.1"/>
    </source>
</evidence>